<dbReference type="EMBL" id="JARK01001346">
    <property type="protein sequence ID" value="EYC26432.1"/>
    <property type="molecule type" value="Genomic_DNA"/>
</dbReference>
<evidence type="ECO:0000313" key="1">
    <source>
        <dbReference type="EMBL" id="EYC26432.1"/>
    </source>
</evidence>
<name>A0A016VHE3_9BILA</name>
<dbReference type="AlphaFoldDB" id="A0A016VHE3"/>
<keyword evidence="2" id="KW-1185">Reference proteome</keyword>
<proteinExistence type="predicted"/>
<evidence type="ECO:0000313" key="2">
    <source>
        <dbReference type="Proteomes" id="UP000024635"/>
    </source>
</evidence>
<sequence length="158" mass="18070">MRSSLITRVTKRIGVLPFALTLYWMAASKLAEMLGNCFERISAQFLSFSMQHLLQILVIAVIVTSGKTENEVSETSDLFHEKPPLSKEFHEIVEDLKASMDEKMKELEVRAHKHGIEEQVKEWFKQTDIFWEAVNKTNSELPVCCCTDSSVKNDVFVS</sequence>
<accession>A0A016VHE3</accession>
<comment type="caution">
    <text evidence="1">The sequence shown here is derived from an EMBL/GenBank/DDBJ whole genome shotgun (WGS) entry which is preliminary data.</text>
</comment>
<dbReference type="Proteomes" id="UP000024635">
    <property type="component" value="Unassembled WGS sequence"/>
</dbReference>
<protein>
    <submittedName>
        <fullName evidence="1">Uncharacterized protein</fullName>
    </submittedName>
</protein>
<reference evidence="2" key="1">
    <citation type="journal article" date="2015" name="Nat. Genet.">
        <title>The genome and transcriptome of the zoonotic hookworm Ancylostoma ceylanicum identify infection-specific gene families.</title>
        <authorList>
            <person name="Schwarz E.M."/>
            <person name="Hu Y."/>
            <person name="Antoshechkin I."/>
            <person name="Miller M.M."/>
            <person name="Sternberg P.W."/>
            <person name="Aroian R.V."/>
        </authorList>
    </citation>
    <scope>NUCLEOTIDE SEQUENCE</scope>
    <source>
        <strain evidence="2">HY135</strain>
    </source>
</reference>
<organism evidence="1 2">
    <name type="scientific">Ancylostoma ceylanicum</name>
    <dbReference type="NCBI Taxonomy" id="53326"/>
    <lineage>
        <taxon>Eukaryota</taxon>
        <taxon>Metazoa</taxon>
        <taxon>Ecdysozoa</taxon>
        <taxon>Nematoda</taxon>
        <taxon>Chromadorea</taxon>
        <taxon>Rhabditida</taxon>
        <taxon>Rhabditina</taxon>
        <taxon>Rhabditomorpha</taxon>
        <taxon>Strongyloidea</taxon>
        <taxon>Ancylostomatidae</taxon>
        <taxon>Ancylostomatinae</taxon>
        <taxon>Ancylostoma</taxon>
    </lineage>
</organism>
<gene>
    <name evidence="1" type="primary">Acey_s0010.g1152</name>
    <name evidence="1" type="ORF">Y032_0010g1152</name>
</gene>